<evidence type="ECO:0000256" key="3">
    <source>
        <dbReference type="RuleBase" id="RU000363"/>
    </source>
</evidence>
<dbReference type="InterPro" id="IPR020904">
    <property type="entry name" value="Sc_DH/Rdtase_CS"/>
</dbReference>
<dbReference type="InterPro" id="IPR036291">
    <property type="entry name" value="NAD(P)-bd_dom_sf"/>
</dbReference>
<dbReference type="EMBL" id="JALJOQ010000003">
    <property type="protein sequence ID" value="KAK9813654.1"/>
    <property type="molecule type" value="Genomic_DNA"/>
</dbReference>
<evidence type="ECO:0000256" key="1">
    <source>
        <dbReference type="ARBA" id="ARBA00006484"/>
    </source>
</evidence>
<dbReference type="GO" id="GO:0048038">
    <property type="term" value="F:quinone binding"/>
    <property type="evidence" value="ECO:0007669"/>
    <property type="project" value="TreeGrafter"/>
</dbReference>
<organism evidence="4 5">
    <name type="scientific">Symbiochloris irregularis</name>
    <dbReference type="NCBI Taxonomy" id="706552"/>
    <lineage>
        <taxon>Eukaryota</taxon>
        <taxon>Viridiplantae</taxon>
        <taxon>Chlorophyta</taxon>
        <taxon>core chlorophytes</taxon>
        <taxon>Trebouxiophyceae</taxon>
        <taxon>Trebouxiales</taxon>
        <taxon>Trebouxiaceae</taxon>
        <taxon>Symbiochloris</taxon>
    </lineage>
</organism>
<dbReference type="SUPFAM" id="SSF51735">
    <property type="entry name" value="NAD(P)-binding Rossmann-fold domains"/>
    <property type="match status" value="1"/>
</dbReference>
<name>A0AAW1PVM4_9CHLO</name>
<sequence>MSSTELRLQVLARHLQTDKAFSHNTLARQSCCVTDVSQLAGPLLQGQVAVITGSGQGLAAAAAELFALHGAKVVVTDIDADKAQQVAVRIRENGGEAHAICGDVTTDDFPERLATGTVKQFGRIDILLNSAGFHWGGMLHRLSKKRWDALLAVHCTAAFRMIQAVAPHMRDAAKKEMQSSDRASPRTIINVSSTVGLHGEVGQVNYSAAKAALIGLTKTVAKEWGPFNVRSNAIAYGWINTRLTQVGTALHLNNGLPDAHGTHFMDPHELHNHAEFLAHRPQIWHQDFYGC</sequence>
<dbReference type="PANTHER" id="PTHR42760">
    <property type="entry name" value="SHORT-CHAIN DEHYDROGENASES/REDUCTASES FAMILY MEMBER"/>
    <property type="match status" value="1"/>
</dbReference>
<dbReference type="PANTHER" id="PTHR42760:SF133">
    <property type="entry name" value="3-OXOACYL-[ACYL-CARRIER-PROTEIN] REDUCTASE"/>
    <property type="match status" value="1"/>
</dbReference>
<dbReference type="GO" id="GO:0006633">
    <property type="term" value="P:fatty acid biosynthetic process"/>
    <property type="evidence" value="ECO:0007669"/>
    <property type="project" value="TreeGrafter"/>
</dbReference>
<dbReference type="GO" id="GO:0016616">
    <property type="term" value="F:oxidoreductase activity, acting on the CH-OH group of donors, NAD or NADP as acceptor"/>
    <property type="evidence" value="ECO:0007669"/>
    <property type="project" value="TreeGrafter"/>
</dbReference>
<protein>
    <submittedName>
        <fullName evidence="4">Uncharacterized protein</fullName>
    </submittedName>
</protein>
<dbReference type="Gene3D" id="3.40.50.720">
    <property type="entry name" value="NAD(P)-binding Rossmann-like Domain"/>
    <property type="match status" value="1"/>
</dbReference>
<dbReference type="InterPro" id="IPR002347">
    <property type="entry name" value="SDR_fam"/>
</dbReference>
<keyword evidence="2" id="KW-0560">Oxidoreductase</keyword>
<proteinExistence type="inferred from homology"/>
<keyword evidence="5" id="KW-1185">Reference proteome</keyword>
<evidence type="ECO:0000313" key="5">
    <source>
        <dbReference type="Proteomes" id="UP001465755"/>
    </source>
</evidence>
<evidence type="ECO:0000256" key="2">
    <source>
        <dbReference type="ARBA" id="ARBA00023002"/>
    </source>
</evidence>
<dbReference type="PRINTS" id="PR00080">
    <property type="entry name" value="SDRFAMILY"/>
</dbReference>
<accession>A0AAW1PVM4</accession>
<dbReference type="Proteomes" id="UP001465755">
    <property type="component" value="Unassembled WGS sequence"/>
</dbReference>
<comment type="similarity">
    <text evidence="1 3">Belongs to the short-chain dehydrogenases/reductases (SDR) family.</text>
</comment>
<gene>
    <name evidence="4" type="ORF">WJX73_001956</name>
</gene>
<dbReference type="PROSITE" id="PS00061">
    <property type="entry name" value="ADH_SHORT"/>
    <property type="match status" value="1"/>
</dbReference>
<reference evidence="4 5" key="1">
    <citation type="journal article" date="2024" name="Nat. Commun.">
        <title>Phylogenomics reveals the evolutionary origins of lichenization in chlorophyte algae.</title>
        <authorList>
            <person name="Puginier C."/>
            <person name="Libourel C."/>
            <person name="Otte J."/>
            <person name="Skaloud P."/>
            <person name="Haon M."/>
            <person name="Grisel S."/>
            <person name="Petersen M."/>
            <person name="Berrin J.G."/>
            <person name="Delaux P.M."/>
            <person name="Dal Grande F."/>
            <person name="Keller J."/>
        </authorList>
    </citation>
    <scope>NUCLEOTIDE SEQUENCE [LARGE SCALE GENOMIC DNA]</scope>
    <source>
        <strain evidence="4 5">SAG 2036</strain>
    </source>
</reference>
<dbReference type="Pfam" id="PF00106">
    <property type="entry name" value="adh_short"/>
    <property type="match status" value="1"/>
</dbReference>
<evidence type="ECO:0000313" key="4">
    <source>
        <dbReference type="EMBL" id="KAK9813654.1"/>
    </source>
</evidence>
<comment type="caution">
    <text evidence="4">The sequence shown here is derived from an EMBL/GenBank/DDBJ whole genome shotgun (WGS) entry which is preliminary data.</text>
</comment>
<dbReference type="AlphaFoldDB" id="A0AAW1PVM4"/>
<dbReference type="PRINTS" id="PR00081">
    <property type="entry name" value="GDHRDH"/>
</dbReference>